<dbReference type="InterPro" id="IPR036259">
    <property type="entry name" value="MFS_trans_sf"/>
</dbReference>
<dbReference type="GeneID" id="25293679"/>
<feature type="transmembrane region" description="Helical" evidence="7">
    <location>
        <begin position="363"/>
        <end position="387"/>
    </location>
</feature>
<dbReference type="HOGENOM" id="CLU_359086_0_0_1"/>
<evidence type="ECO:0000313" key="10">
    <source>
        <dbReference type="Proteomes" id="UP000053617"/>
    </source>
</evidence>
<dbReference type="InterPro" id="IPR005828">
    <property type="entry name" value="MFS_sugar_transport-like"/>
</dbReference>
<dbReference type="PROSITE" id="PS50850">
    <property type="entry name" value="MFS"/>
    <property type="match status" value="1"/>
</dbReference>
<gene>
    <name evidence="9" type="ORF">Z518_05608</name>
</gene>
<feature type="transmembrane region" description="Helical" evidence="7">
    <location>
        <begin position="183"/>
        <end position="203"/>
    </location>
</feature>
<dbReference type="PANTHER" id="PTHR48022:SF27">
    <property type="entry name" value="MAJOR FACILITATOR SUPERFAMILY (MFS) PROFILE DOMAIN-CONTAINING PROTEIN"/>
    <property type="match status" value="1"/>
</dbReference>
<feature type="transmembrane region" description="Helical" evidence="7">
    <location>
        <begin position="303"/>
        <end position="324"/>
    </location>
</feature>
<proteinExistence type="inferred from homology"/>
<evidence type="ECO:0000256" key="4">
    <source>
        <dbReference type="ARBA" id="ARBA00022989"/>
    </source>
</evidence>
<dbReference type="Pfam" id="PF00083">
    <property type="entry name" value="Sugar_tr"/>
    <property type="match status" value="1"/>
</dbReference>
<evidence type="ECO:0000256" key="7">
    <source>
        <dbReference type="SAM" id="Phobius"/>
    </source>
</evidence>
<keyword evidence="10" id="KW-1185">Reference proteome</keyword>
<feature type="transmembrane region" description="Helical" evidence="7">
    <location>
        <begin position="433"/>
        <end position="452"/>
    </location>
</feature>
<organism evidence="9 10">
    <name type="scientific">Rhinocladiella mackenziei CBS 650.93</name>
    <dbReference type="NCBI Taxonomy" id="1442369"/>
    <lineage>
        <taxon>Eukaryota</taxon>
        <taxon>Fungi</taxon>
        <taxon>Dikarya</taxon>
        <taxon>Ascomycota</taxon>
        <taxon>Pezizomycotina</taxon>
        <taxon>Eurotiomycetes</taxon>
        <taxon>Chaetothyriomycetidae</taxon>
        <taxon>Chaetothyriales</taxon>
        <taxon>Herpotrichiellaceae</taxon>
        <taxon>Rhinocladiella</taxon>
    </lineage>
</organism>
<feature type="transmembrane region" description="Helical" evidence="7">
    <location>
        <begin position="399"/>
        <end position="421"/>
    </location>
</feature>
<feature type="transmembrane region" description="Helical" evidence="7">
    <location>
        <begin position="331"/>
        <end position="351"/>
    </location>
</feature>
<evidence type="ECO:0000256" key="5">
    <source>
        <dbReference type="ARBA" id="ARBA00023136"/>
    </source>
</evidence>
<dbReference type="SUPFAM" id="SSF103473">
    <property type="entry name" value="MFS general substrate transporter"/>
    <property type="match status" value="1"/>
</dbReference>
<feature type="transmembrane region" description="Helical" evidence="7">
    <location>
        <begin position="151"/>
        <end position="171"/>
    </location>
</feature>
<dbReference type="VEuPathDB" id="FungiDB:Z518_05608"/>
<keyword evidence="5 7" id="KW-0472">Membrane</keyword>
<keyword evidence="4 7" id="KW-1133">Transmembrane helix</keyword>
<feature type="compositionally biased region" description="Low complexity" evidence="6">
    <location>
        <begin position="538"/>
        <end position="555"/>
    </location>
</feature>
<evidence type="ECO:0000259" key="8">
    <source>
        <dbReference type="PROSITE" id="PS50850"/>
    </source>
</evidence>
<dbReference type="OrthoDB" id="6612291at2759"/>
<feature type="region of interest" description="Disordered" evidence="6">
    <location>
        <begin position="487"/>
        <end position="555"/>
    </location>
</feature>
<dbReference type="FunFam" id="1.20.1250.20:FF:000078">
    <property type="entry name" value="MFS maltose transporter, putative"/>
    <property type="match status" value="1"/>
</dbReference>
<dbReference type="InterPro" id="IPR021858">
    <property type="entry name" value="Fun_TF"/>
</dbReference>
<keyword evidence="3 7" id="KW-0812">Transmembrane</keyword>
<dbReference type="AlphaFoldDB" id="A0A0D2H2S9"/>
<dbReference type="PANTHER" id="PTHR48022">
    <property type="entry name" value="PLASTIDIC GLUCOSE TRANSPORTER 4"/>
    <property type="match status" value="1"/>
</dbReference>
<dbReference type="InterPro" id="IPR020846">
    <property type="entry name" value="MFS_dom"/>
</dbReference>
<feature type="domain" description="Major facilitator superfamily (MFS) profile" evidence="8">
    <location>
        <begin position="17"/>
        <end position="456"/>
    </location>
</feature>
<accession>A0A0D2H2S9</accession>
<dbReference type="GO" id="GO:0005351">
    <property type="term" value="F:carbohydrate:proton symporter activity"/>
    <property type="evidence" value="ECO:0007669"/>
    <property type="project" value="TreeGrafter"/>
</dbReference>
<dbReference type="RefSeq" id="XP_013271874.1">
    <property type="nucleotide sequence ID" value="XM_013416420.1"/>
</dbReference>
<dbReference type="GO" id="GO:0016020">
    <property type="term" value="C:membrane"/>
    <property type="evidence" value="ECO:0007669"/>
    <property type="project" value="UniProtKB-SubCell"/>
</dbReference>
<dbReference type="Pfam" id="PF11951">
    <property type="entry name" value="Fungal_trans_2"/>
    <property type="match status" value="1"/>
</dbReference>
<feature type="compositionally biased region" description="Low complexity" evidence="6">
    <location>
        <begin position="510"/>
        <end position="522"/>
    </location>
</feature>
<feature type="compositionally biased region" description="Polar residues" evidence="6">
    <location>
        <begin position="523"/>
        <end position="537"/>
    </location>
</feature>
<protein>
    <recommendedName>
        <fullName evidence="8">Major facilitator superfamily (MFS) profile domain-containing protein</fullName>
    </recommendedName>
</protein>
<feature type="transmembrane region" description="Helical" evidence="7">
    <location>
        <begin position="271"/>
        <end position="291"/>
    </location>
</feature>
<comment type="subcellular location">
    <subcellularLocation>
        <location evidence="1">Membrane</location>
        <topology evidence="1">Multi-pass membrane protein</topology>
    </subcellularLocation>
</comment>
<dbReference type="Gene3D" id="1.20.1250.20">
    <property type="entry name" value="MFS general substrate transporter like domains"/>
    <property type="match status" value="1"/>
</dbReference>
<feature type="transmembrane region" description="Helical" evidence="7">
    <location>
        <begin position="60"/>
        <end position="80"/>
    </location>
</feature>
<dbReference type="InterPro" id="IPR050360">
    <property type="entry name" value="MFS_Sugar_Transporters"/>
</dbReference>
<evidence type="ECO:0000256" key="1">
    <source>
        <dbReference type="ARBA" id="ARBA00004141"/>
    </source>
</evidence>
<evidence type="ECO:0000256" key="2">
    <source>
        <dbReference type="ARBA" id="ARBA00010992"/>
    </source>
</evidence>
<sequence length="780" mass="85011">MCTFPKIGGTGESSSTAILVVGLGSGLFGYDNAFAAPLVSLPHFVQKYQGHGEAFTANNLSLIFSVPLVGSALGGLLAGLPLQRKIGRKYTCLVAYTLCCVPGSVLQLFAPNIGALVFGRTWNYFGVAILMCVCPIYLADLVPPHLRGRAVGVLTCYMAGVAVLGTVTVWGSQRVQSDWQYKIPLTLQACLPALFFLTSCFLVESPTWLVLRGDVENARRVLLSLRKNNHELVEAEISSLIQAITSNQSQRADLKWWYILRRQNLKRTLTTSMYICLSQIGGQVLTLQYSTVILVQSGVSDPFRITILIFMVQFLGMVVGPYLMDRLGRRPTCLVGFTILFFLDVAAGGLACAGLESPARSQAIAALFIIFSFINAASFQSICYLVYAEIPPAKLREPTAAYTSLWGMVTATATTFAVPQITNPDAGNLGAKAALIFAGCQLITITLTYFYLPETRGRTMAEIDEMYAAGIPMSAWKYPKKPRAKSRAVDTCITRRESATTGTKHFQPRPSGLSPISSPESSRAITTPSDPSWTPNDSAQIPISSPFSSPNQSNQLDDILSQQRTEEYLTHFDVALCEILSTFTSIHPSPIRIYILPLSYQHVGLLHATLSLAACHMGTSEIDNNQTMLTTAIEHEVQAIQSLGALLLKEEYFGLNDAEEELTLAMVLILVLHDICESGKSLHGTHLNGVVFLLFPNCCQTDWSYSIQRLLVGCAFMGFSGAEKSALTNDVRQYVFDADDFSLETIVGCPAGLFQRIGAALEAGKSYLVKKLSVNNFQDS</sequence>
<name>A0A0D2H2S9_9EURO</name>
<feature type="transmembrane region" description="Helical" evidence="7">
    <location>
        <begin position="92"/>
        <end position="110"/>
    </location>
</feature>
<comment type="similarity">
    <text evidence="2">Belongs to the major facilitator superfamily. Sugar transporter (TC 2.A.1.1) family.</text>
</comment>
<dbReference type="EMBL" id="KN847478">
    <property type="protein sequence ID" value="KIX04738.1"/>
    <property type="molecule type" value="Genomic_DNA"/>
</dbReference>
<dbReference type="Proteomes" id="UP000053617">
    <property type="component" value="Unassembled WGS sequence"/>
</dbReference>
<evidence type="ECO:0000256" key="6">
    <source>
        <dbReference type="SAM" id="MobiDB-lite"/>
    </source>
</evidence>
<evidence type="ECO:0000313" key="9">
    <source>
        <dbReference type="EMBL" id="KIX04738.1"/>
    </source>
</evidence>
<feature type="transmembrane region" description="Helical" evidence="7">
    <location>
        <begin position="122"/>
        <end position="139"/>
    </location>
</feature>
<evidence type="ECO:0000256" key="3">
    <source>
        <dbReference type="ARBA" id="ARBA00022692"/>
    </source>
</evidence>
<reference evidence="9 10" key="1">
    <citation type="submission" date="2015-01" db="EMBL/GenBank/DDBJ databases">
        <title>The Genome Sequence of Rhinocladiella mackenzie CBS 650.93.</title>
        <authorList>
            <consortium name="The Broad Institute Genomics Platform"/>
            <person name="Cuomo C."/>
            <person name="de Hoog S."/>
            <person name="Gorbushina A."/>
            <person name="Stielow B."/>
            <person name="Teixiera M."/>
            <person name="Abouelleil A."/>
            <person name="Chapman S.B."/>
            <person name="Priest M."/>
            <person name="Young S.K."/>
            <person name="Wortman J."/>
            <person name="Nusbaum C."/>
            <person name="Birren B."/>
        </authorList>
    </citation>
    <scope>NUCLEOTIDE SEQUENCE [LARGE SCALE GENOMIC DNA]</scope>
    <source>
        <strain evidence="9 10">CBS 650.93</strain>
    </source>
</reference>